<comment type="caution">
    <text evidence="9">The sequence shown here is derived from an EMBL/GenBank/DDBJ whole genome shotgun (WGS) entry which is preliminary data.</text>
</comment>
<dbReference type="Pfam" id="PF01594">
    <property type="entry name" value="AI-2E_transport"/>
    <property type="match status" value="1"/>
</dbReference>
<dbReference type="PANTHER" id="PTHR21716">
    <property type="entry name" value="TRANSMEMBRANE PROTEIN"/>
    <property type="match status" value="1"/>
</dbReference>
<evidence type="ECO:0000256" key="7">
    <source>
        <dbReference type="ARBA" id="ARBA00023136"/>
    </source>
</evidence>
<dbReference type="AlphaFoldDB" id="A0A2T3FUL3"/>
<feature type="transmembrane region" description="Helical" evidence="8">
    <location>
        <begin position="88"/>
        <end position="113"/>
    </location>
</feature>
<keyword evidence="7 8" id="KW-0472">Membrane</keyword>
<comment type="subcellular location">
    <subcellularLocation>
        <location evidence="1">Cell membrane</location>
        <topology evidence="1">Multi-pass membrane protein</topology>
    </subcellularLocation>
</comment>
<feature type="transmembrane region" description="Helical" evidence="8">
    <location>
        <begin position="196"/>
        <end position="213"/>
    </location>
</feature>
<keyword evidence="6 8" id="KW-1133">Transmembrane helix</keyword>
<evidence type="ECO:0000256" key="8">
    <source>
        <dbReference type="SAM" id="Phobius"/>
    </source>
</evidence>
<dbReference type="GO" id="GO:0005886">
    <property type="term" value="C:plasma membrane"/>
    <property type="evidence" value="ECO:0007669"/>
    <property type="project" value="UniProtKB-SubCell"/>
</dbReference>
<proteinExistence type="inferred from homology"/>
<dbReference type="RefSeq" id="WP_107000114.1">
    <property type="nucleotide sequence ID" value="NZ_DBFBUD010000061.1"/>
</dbReference>
<dbReference type="GeneID" id="79840146"/>
<evidence type="ECO:0000256" key="1">
    <source>
        <dbReference type="ARBA" id="ARBA00004651"/>
    </source>
</evidence>
<evidence type="ECO:0000256" key="5">
    <source>
        <dbReference type="ARBA" id="ARBA00022692"/>
    </source>
</evidence>
<protein>
    <submittedName>
        <fullName evidence="9">AI-2E family transporter</fullName>
    </submittedName>
</protein>
<dbReference type="GO" id="GO:0055085">
    <property type="term" value="P:transmembrane transport"/>
    <property type="evidence" value="ECO:0007669"/>
    <property type="project" value="TreeGrafter"/>
</dbReference>
<dbReference type="PANTHER" id="PTHR21716:SF53">
    <property type="entry name" value="PERMEASE PERM-RELATED"/>
    <property type="match status" value="1"/>
</dbReference>
<evidence type="ECO:0000256" key="3">
    <source>
        <dbReference type="ARBA" id="ARBA00022448"/>
    </source>
</evidence>
<keyword evidence="10" id="KW-1185">Reference proteome</keyword>
<reference evidence="9 10" key="1">
    <citation type="submission" date="2018-03" db="EMBL/GenBank/DDBJ databases">
        <title>Lachnoclostridium SNUG30386 gen.nov., sp.nov., isolated from human faeces.</title>
        <authorList>
            <person name="Seo B."/>
            <person name="Jeon K."/>
            <person name="Ko G."/>
        </authorList>
    </citation>
    <scope>NUCLEOTIDE SEQUENCE [LARGE SCALE GENOMIC DNA]</scope>
    <source>
        <strain evidence="9 10">SNUG30386</strain>
    </source>
</reference>
<evidence type="ECO:0000256" key="2">
    <source>
        <dbReference type="ARBA" id="ARBA00009773"/>
    </source>
</evidence>
<accession>A0A2T3FUL3</accession>
<keyword evidence="3" id="KW-0813">Transport</keyword>
<evidence type="ECO:0000313" key="9">
    <source>
        <dbReference type="EMBL" id="PST38950.1"/>
    </source>
</evidence>
<evidence type="ECO:0000256" key="4">
    <source>
        <dbReference type="ARBA" id="ARBA00022475"/>
    </source>
</evidence>
<organism evidence="9 10">
    <name type="scientific">Clostridium fessum</name>
    <dbReference type="NCBI Taxonomy" id="2126740"/>
    <lineage>
        <taxon>Bacteria</taxon>
        <taxon>Bacillati</taxon>
        <taxon>Bacillota</taxon>
        <taxon>Clostridia</taxon>
        <taxon>Eubacteriales</taxon>
        <taxon>Clostridiaceae</taxon>
        <taxon>Clostridium</taxon>
    </lineage>
</organism>
<gene>
    <name evidence="9" type="ORF">C7U56_03245</name>
</gene>
<sequence>MEKRDFKEYIYMGMTAVSVIAVCILLWFSIQHWDVVSAGTRKVVKILAPILCGAVLTYLTAPAYNWVAGIVEKTLGSVTKNSKYVRGAARMLATAACLGLVIVLVVGMFQLMIPQLIESLIGIQDSFPLYVQNVYEWIQRILKNNPEIENMVLSSFENNLAVFQNWAEKSFTNIDMHRIGQIVTGLSSSVLGVLEFIKNWLIGLIVMVYLLNIKDTLAAQGKKIVYGCLNLRQANLVIEELRFINQMFGGFIIGKLVDSLIIGIICFIGVTILNMPFPMLLSVIIGVTNVIPFFGPFIGAIPAAFLVFLVSPLQCVYFLIWILLLQQFDGNILGPKILGNSTGLSSFWVLFSILFFGGLFGFVGMIIAVPAFAVIYDLISRAVHRSLRLRKLPMETDEYRKLDHIDEKTGTFMELNKK</sequence>
<name>A0A2T3FUL3_9CLOT</name>
<feature type="transmembrane region" description="Helical" evidence="8">
    <location>
        <begin position="9"/>
        <end position="30"/>
    </location>
</feature>
<evidence type="ECO:0000313" key="10">
    <source>
        <dbReference type="Proteomes" id="UP000241048"/>
    </source>
</evidence>
<comment type="similarity">
    <text evidence="2">Belongs to the autoinducer-2 exporter (AI-2E) (TC 2.A.86) family.</text>
</comment>
<feature type="transmembrane region" description="Helical" evidence="8">
    <location>
        <begin position="46"/>
        <end position="67"/>
    </location>
</feature>
<feature type="transmembrane region" description="Helical" evidence="8">
    <location>
        <begin position="346"/>
        <end position="379"/>
    </location>
</feature>
<dbReference type="Proteomes" id="UP000241048">
    <property type="component" value="Unassembled WGS sequence"/>
</dbReference>
<feature type="transmembrane region" description="Helical" evidence="8">
    <location>
        <begin position="252"/>
        <end position="273"/>
    </location>
</feature>
<dbReference type="EMBL" id="PYLO01000001">
    <property type="protein sequence ID" value="PST38950.1"/>
    <property type="molecule type" value="Genomic_DNA"/>
</dbReference>
<evidence type="ECO:0000256" key="6">
    <source>
        <dbReference type="ARBA" id="ARBA00022989"/>
    </source>
</evidence>
<keyword evidence="5 8" id="KW-0812">Transmembrane</keyword>
<dbReference type="InterPro" id="IPR002549">
    <property type="entry name" value="AI-2E-like"/>
</dbReference>
<feature type="transmembrane region" description="Helical" evidence="8">
    <location>
        <begin position="279"/>
        <end position="298"/>
    </location>
</feature>
<feature type="transmembrane region" description="Helical" evidence="8">
    <location>
        <begin position="305"/>
        <end position="326"/>
    </location>
</feature>
<keyword evidence="4" id="KW-1003">Cell membrane</keyword>